<dbReference type="EMBL" id="JACJTA010000092">
    <property type="protein sequence ID" value="MBD2608393.1"/>
    <property type="molecule type" value="Genomic_DNA"/>
</dbReference>
<dbReference type="Proteomes" id="UP000660380">
    <property type="component" value="Unassembled WGS sequence"/>
</dbReference>
<evidence type="ECO:0000313" key="1">
    <source>
        <dbReference type="EMBL" id="MBD2608393.1"/>
    </source>
</evidence>
<proteinExistence type="predicted"/>
<organism evidence="1 2">
    <name type="scientific">Scytonema hofmannii FACHB-248</name>
    <dbReference type="NCBI Taxonomy" id="1842502"/>
    <lineage>
        <taxon>Bacteria</taxon>
        <taxon>Bacillati</taxon>
        <taxon>Cyanobacteriota</taxon>
        <taxon>Cyanophyceae</taxon>
        <taxon>Nostocales</taxon>
        <taxon>Scytonemataceae</taxon>
        <taxon>Scytonema</taxon>
    </lineage>
</organism>
<reference evidence="1 2" key="1">
    <citation type="journal article" date="2020" name="ISME J.">
        <title>Comparative genomics reveals insights into cyanobacterial evolution and habitat adaptation.</title>
        <authorList>
            <person name="Chen M.Y."/>
            <person name="Teng W.K."/>
            <person name="Zhao L."/>
            <person name="Hu C.X."/>
            <person name="Zhou Y.K."/>
            <person name="Han B.P."/>
            <person name="Song L.R."/>
            <person name="Shu W.S."/>
        </authorList>
    </citation>
    <scope>NUCLEOTIDE SEQUENCE [LARGE SCALE GENOMIC DNA]</scope>
    <source>
        <strain evidence="1 2">FACHB-248</strain>
    </source>
</reference>
<gene>
    <name evidence="1" type="ORF">H6G81_28715</name>
</gene>
<accession>A0ABR8GYZ9</accession>
<keyword evidence="2" id="KW-1185">Reference proteome</keyword>
<comment type="caution">
    <text evidence="1">The sequence shown here is derived from an EMBL/GenBank/DDBJ whole genome shotgun (WGS) entry which is preliminary data.</text>
</comment>
<sequence length="97" mass="10825">MTDGEDKSDRLDRIEAILLTTATQQQTNTFVLGEVASKLDRLTSRVDQVAAEVANLNDILMASIEIAETDRQTFQTEIRRVWEYLVREGGNGNSPLA</sequence>
<evidence type="ECO:0000313" key="2">
    <source>
        <dbReference type="Proteomes" id="UP000660380"/>
    </source>
</evidence>
<name>A0ABR8GYZ9_9CYAN</name>
<protein>
    <submittedName>
        <fullName evidence="1">Uncharacterized protein</fullName>
    </submittedName>
</protein>